<protein>
    <submittedName>
        <fullName evidence="2">Uncharacterized protein</fullName>
    </submittedName>
</protein>
<proteinExistence type="predicted"/>
<comment type="caution">
    <text evidence="2">The sequence shown here is derived from an EMBL/GenBank/DDBJ whole genome shotgun (WGS) entry which is preliminary data.</text>
</comment>
<name>A0A2W5MTT4_9BACT</name>
<feature type="compositionally biased region" description="Basic and acidic residues" evidence="1">
    <location>
        <begin position="43"/>
        <end position="57"/>
    </location>
</feature>
<dbReference type="EMBL" id="QFQB01000083">
    <property type="protein sequence ID" value="PZQ44652.1"/>
    <property type="molecule type" value="Genomic_DNA"/>
</dbReference>
<reference evidence="2 3" key="1">
    <citation type="submission" date="2017-08" db="EMBL/GenBank/DDBJ databases">
        <title>Infants hospitalized years apart are colonized by the same room-sourced microbial strains.</title>
        <authorList>
            <person name="Brooks B."/>
            <person name="Olm M.R."/>
            <person name="Firek B.A."/>
            <person name="Baker R."/>
            <person name="Thomas B.C."/>
            <person name="Morowitz M.J."/>
            <person name="Banfield J.F."/>
        </authorList>
    </citation>
    <scope>NUCLEOTIDE SEQUENCE [LARGE SCALE GENOMIC DNA]</scope>
    <source>
        <strain evidence="2">S2_005_002_R2_29</strain>
    </source>
</reference>
<dbReference type="AlphaFoldDB" id="A0A2W5MTT4"/>
<evidence type="ECO:0000313" key="3">
    <source>
        <dbReference type="Proteomes" id="UP000249417"/>
    </source>
</evidence>
<sequence length="67" mass="7191">MNDHIQSLNEPISESGRVAFDVASKWGGSIPPRMAEAIAKAVREHAGVPEDTSEKKSVLGYSVPTLK</sequence>
<gene>
    <name evidence="2" type="ORF">DI551_09685</name>
</gene>
<accession>A0A2W5MTT4</accession>
<feature type="region of interest" description="Disordered" evidence="1">
    <location>
        <begin position="43"/>
        <end position="67"/>
    </location>
</feature>
<evidence type="ECO:0000256" key="1">
    <source>
        <dbReference type="SAM" id="MobiDB-lite"/>
    </source>
</evidence>
<organism evidence="2 3">
    <name type="scientific">Micavibrio aeruginosavorus</name>
    <dbReference type="NCBI Taxonomy" id="349221"/>
    <lineage>
        <taxon>Bacteria</taxon>
        <taxon>Pseudomonadati</taxon>
        <taxon>Bdellovibrionota</taxon>
        <taxon>Bdellovibrionia</taxon>
        <taxon>Bdellovibrionales</taxon>
        <taxon>Pseudobdellovibrionaceae</taxon>
        <taxon>Micavibrio</taxon>
    </lineage>
</organism>
<dbReference type="Proteomes" id="UP000249417">
    <property type="component" value="Unassembled WGS sequence"/>
</dbReference>
<evidence type="ECO:0000313" key="2">
    <source>
        <dbReference type="EMBL" id="PZQ44652.1"/>
    </source>
</evidence>